<dbReference type="GO" id="GO:0046872">
    <property type="term" value="F:metal ion binding"/>
    <property type="evidence" value="ECO:0007669"/>
    <property type="project" value="UniProtKB-KW"/>
</dbReference>
<dbReference type="GO" id="GO:0016787">
    <property type="term" value="F:hydrolase activity"/>
    <property type="evidence" value="ECO:0007669"/>
    <property type="project" value="UniProtKB-KW"/>
</dbReference>
<evidence type="ECO:0000313" key="7">
    <source>
        <dbReference type="Proteomes" id="UP000324760"/>
    </source>
</evidence>
<keyword evidence="7" id="KW-1185">Reference proteome</keyword>
<dbReference type="EMBL" id="CP043869">
    <property type="protein sequence ID" value="QEQ95656.1"/>
    <property type="molecule type" value="Genomic_DNA"/>
</dbReference>
<accession>A0A5P1R8N3</accession>
<protein>
    <recommendedName>
        <fullName evidence="5">Calcineurin-like phosphoesterase domain-containing protein</fullName>
    </recommendedName>
</protein>
<keyword evidence="1" id="KW-0479">Metal-binding</keyword>
<evidence type="ECO:0000313" key="6">
    <source>
        <dbReference type="EMBL" id="QEQ95656.1"/>
    </source>
</evidence>
<evidence type="ECO:0000256" key="1">
    <source>
        <dbReference type="ARBA" id="ARBA00022723"/>
    </source>
</evidence>
<comment type="similarity">
    <text evidence="4">Belongs to the cyclic nucleotide phosphodiesterase class-III family.</text>
</comment>
<dbReference type="Proteomes" id="UP000324760">
    <property type="component" value="Chromosome"/>
</dbReference>
<sequence>MSKLLRVVQVTDCHLQEAPDKVFKGCLPEERLCKVLEDMVGRNLQPDLLLLTGDLVHHGYPQGYQRLAEHVQKVATEIRWLPGNHDDARHMSVFSELNLLQWRKHDWCVVSLDSTSSPDGKGSGSLGECELQRLEAILQAPPSKYLLIALHHPPVHVGSPWQDAICLGDKDAFWRILEDSKSSAAKLIVCGHLHQDHEVYNLPLPLLVTPATAPQFKKAMLQPVLETDEYLSLPGYRVIDLFESGEFSTQVVRVVI</sequence>
<evidence type="ECO:0000256" key="2">
    <source>
        <dbReference type="ARBA" id="ARBA00022801"/>
    </source>
</evidence>
<dbReference type="RefSeq" id="WP_138986360.1">
    <property type="nucleotide sequence ID" value="NZ_CP043869.1"/>
</dbReference>
<feature type="domain" description="Calcineurin-like phosphoesterase" evidence="5">
    <location>
        <begin position="5"/>
        <end position="195"/>
    </location>
</feature>
<dbReference type="KEGG" id="ncu:F0U83_02455"/>
<name>A0A5P1R8N3_9GAMM</name>
<dbReference type="SUPFAM" id="SSF56300">
    <property type="entry name" value="Metallo-dependent phosphatases"/>
    <property type="match status" value="1"/>
</dbReference>
<dbReference type="PANTHER" id="PTHR42988:SF2">
    <property type="entry name" value="CYCLIC NUCLEOTIDE PHOSPHODIESTERASE CBUA0032-RELATED"/>
    <property type="match status" value="1"/>
</dbReference>
<reference evidence="6 7" key="1">
    <citation type="journal article" date="2019" name="Biochem. Eng. J.">
        <title>Metabolic engineering of the marine bacteria Neptunomonas concharum for the production of acetoin and meso-2,3-butanediol from acetate.</title>
        <authorList>
            <person name="Li W."/>
            <person name="Pu N."/>
            <person name="Liu C.-X."/>
            <person name="Yuan Q.-P."/>
            <person name="Li Z.-J."/>
        </authorList>
    </citation>
    <scope>NUCLEOTIDE SEQUENCE [LARGE SCALE GENOMIC DNA]</scope>
    <source>
        <strain evidence="6 7">JCM17730</strain>
    </source>
</reference>
<proteinExistence type="inferred from homology"/>
<dbReference type="OrthoDB" id="9784378at2"/>
<dbReference type="Pfam" id="PF00149">
    <property type="entry name" value="Metallophos"/>
    <property type="match status" value="1"/>
</dbReference>
<dbReference type="AlphaFoldDB" id="A0A5P1R8N3"/>
<gene>
    <name evidence="6" type="ORF">F0U83_02455</name>
</gene>
<dbReference type="PANTHER" id="PTHR42988">
    <property type="entry name" value="PHOSPHOHYDROLASE"/>
    <property type="match status" value="1"/>
</dbReference>
<evidence type="ECO:0000256" key="4">
    <source>
        <dbReference type="ARBA" id="ARBA00025742"/>
    </source>
</evidence>
<dbReference type="Gene3D" id="3.60.21.10">
    <property type="match status" value="1"/>
</dbReference>
<dbReference type="InterPro" id="IPR004843">
    <property type="entry name" value="Calcineurin-like_PHP"/>
</dbReference>
<dbReference type="InterPro" id="IPR050884">
    <property type="entry name" value="CNP_phosphodiesterase-III"/>
</dbReference>
<dbReference type="InterPro" id="IPR029052">
    <property type="entry name" value="Metallo-depent_PP-like"/>
</dbReference>
<keyword evidence="3" id="KW-0408">Iron</keyword>
<evidence type="ECO:0000256" key="3">
    <source>
        <dbReference type="ARBA" id="ARBA00023004"/>
    </source>
</evidence>
<evidence type="ECO:0000259" key="5">
    <source>
        <dbReference type="Pfam" id="PF00149"/>
    </source>
</evidence>
<organism evidence="6 7">
    <name type="scientific">Neptunomonas concharum</name>
    <dbReference type="NCBI Taxonomy" id="1031538"/>
    <lineage>
        <taxon>Bacteria</taxon>
        <taxon>Pseudomonadati</taxon>
        <taxon>Pseudomonadota</taxon>
        <taxon>Gammaproteobacteria</taxon>
        <taxon>Oceanospirillales</taxon>
        <taxon>Oceanospirillaceae</taxon>
        <taxon>Neptunomonas</taxon>
    </lineage>
</organism>
<keyword evidence="2" id="KW-0378">Hydrolase</keyword>